<dbReference type="Pfam" id="PF01557">
    <property type="entry name" value="FAA_hydrolase"/>
    <property type="match status" value="1"/>
</dbReference>
<dbReference type="RefSeq" id="WP_148913935.1">
    <property type="nucleotide sequence ID" value="NZ_VSZS01000058.1"/>
</dbReference>
<evidence type="ECO:0000313" key="4">
    <source>
        <dbReference type="EMBL" id="TYR33729.1"/>
    </source>
</evidence>
<reference evidence="4 5" key="2">
    <citation type="submission" date="2019-09" db="EMBL/GenBank/DDBJ databases">
        <title>Mesorhizobium sp. MaA-C15 isolated from Microcystis aeruginosa.</title>
        <authorList>
            <person name="Jeong S.E."/>
            <person name="Jin H.M."/>
            <person name="Jeon C.O."/>
        </authorList>
    </citation>
    <scope>NUCLEOTIDE SEQUENCE [LARGE SCALE GENOMIC DNA]</scope>
    <source>
        <strain evidence="4 5">MaA-C15</strain>
    </source>
</reference>
<dbReference type="EMBL" id="VSZS01000058">
    <property type="protein sequence ID" value="TYR33729.1"/>
    <property type="molecule type" value="Genomic_DNA"/>
</dbReference>
<keyword evidence="4" id="KW-0378">Hydrolase</keyword>
<dbReference type="Proteomes" id="UP000323258">
    <property type="component" value="Unassembled WGS sequence"/>
</dbReference>
<dbReference type="GO" id="GO:0016787">
    <property type="term" value="F:hydrolase activity"/>
    <property type="evidence" value="ECO:0007669"/>
    <property type="project" value="UniProtKB-KW"/>
</dbReference>
<reference evidence="4 5" key="1">
    <citation type="submission" date="2019-08" db="EMBL/GenBank/DDBJ databases">
        <authorList>
            <person name="Seo Y.L."/>
        </authorList>
    </citation>
    <scope>NUCLEOTIDE SEQUENCE [LARGE SCALE GENOMIC DNA]</scope>
    <source>
        <strain evidence="4 5">MaA-C15</strain>
    </source>
</reference>
<keyword evidence="2" id="KW-0479">Metal-binding</keyword>
<sequence>MKLIRFGEKGSEKPGVVDGAGKIRDVSSIVADYGPETLSPALIEKLAASDLSSLPAAPEGARIGAPVSRIGHFIAIGLNYADHAAETGAAIPAEPIVFSKAPNSLSGPNDDVVMPRGSKKLDWEVELAIVIGKRADYVEESDALDYVLGYALCNDVSEREFQAERGGQWMKGKSAPTFGPLGPWIATRDEIADPQALDMFLDVNGQRCQTGSSKTMIFGVAHIVSYLSQFMVLEPGDVITTGTPPGVGLGMKPPKFLKVGDTMHLGIAGLGEQRQTVVAR</sequence>
<dbReference type="OrthoDB" id="5197601at2"/>
<dbReference type="GO" id="GO:0016853">
    <property type="term" value="F:isomerase activity"/>
    <property type="evidence" value="ECO:0007669"/>
    <property type="project" value="UniProtKB-ARBA"/>
</dbReference>
<evidence type="ECO:0000259" key="3">
    <source>
        <dbReference type="Pfam" id="PF01557"/>
    </source>
</evidence>
<dbReference type="GO" id="GO:0046872">
    <property type="term" value="F:metal ion binding"/>
    <property type="evidence" value="ECO:0007669"/>
    <property type="project" value="UniProtKB-KW"/>
</dbReference>
<feature type="domain" description="Fumarylacetoacetase-like C-terminal" evidence="3">
    <location>
        <begin position="73"/>
        <end position="278"/>
    </location>
</feature>
<gene>
    <name evidence="4" type="ORF">FY036_06650</name>
</gene>
<comment type="similarity">
    <text evidence="1">Belongs to the FAH family.</text>
</comment>
<dbReference type="InterPro" id="IPR011234">
    <property type="entry name" value="Fumarylacetoacetase-like_C"/>
</dbReference>
<dbReference type="PANTHER" id="PTHR42796:SF4">
    <property type="entry name" value="FUMARYLACETOACETATE HYDROLASE DOMAIN-CONTAINING PROTEIN 2A"/>
    <property type="match status" value="1"/>
</dbReference>
<evidence type="ECO:0000313" key="5">
    <source>
        <dbReference type="Proteomes" id="UP000323258"/>
    </source>
</evidence>
<dbReference type="SUPFAM" id="SSF56529">
    <property type="entry name" value="FAH"/>
    <property type="match status" value="1"/>
</dbReference>
<evidence type="ECO:0000256" key="2">
    <source>
        <dbReference type="ARBA" id="ARBA00022723"/>
    </source>
</evidence>
<name>A0A5D4H133_9HYPH</name>
<dbReference type="AlphaFoldDB" id="A0A5D4H133"/>
<comment type="caution">
    <text evidence="4">The sequence shown here is derived from an EMBL/GenBank/DDBJ whole genome shotgun (WGS) entry which is preliminary data.</text>
</comment>
<dbReference type="InterPro" id="IPR036663">
    <property type="entry name" value="Fumarylacetoacetase_C_sf"/>
</dbReference>
<evidence type="ECO:0000256" key="1">
    <source>
        <dbReference type="ARBA" id="ARBA00010211"/>
    </source>
</evidence>
<dbReference type="Gene3D" id="3.90.850.10">
    <property type="entry name" value="Fumarylacetoacetase-like, C-terminal domain"/>
    <property type="match status" value="1"/>
</dbReference>
<organism evidence="4 5">
    <name type="scientific">Neoaquamicrobium microcysteis</name>
    <dbReference type="NCBI Taxonomy" id="2682781"/>
    <lineage>
        <taxon>Bacteria</taxon>
        <taxon>Pseudomonadati</taxon>
        <taxon>Pseudomonadota</taxon>
        <taxon>Alphaproteobacteria</taxon>
        <taxon>Hyphomicrobiales</taxon>
        <taxon>Phyllobacteriaceae</taxon>
        <taxon>Neoaquamicrobium</taxon>
    </lineage>
</organism>
<accession>A0A5D4H133</accession>
<dbReference type="GO" id="GO:0019752">
    <property type="term" value="P:carboxylic acid metabolic process"/>
    <property type="evidence" value="ECO:0007669"/>
    <property type="project" value="UniProtKB-ARBA"/>
</dbReference>
<dbReference type="InterPro" id="IPR051121">
    <property type="entry name" value="FAH"/>
</dbReference>
<dbReference type="FunFam" id="3.90.850.10:FF:000002">
    <property type="entry name" value="2-hydroxyhepta-2,4-diene-1,7-dioate isomerase"/>
    <property type="match status" value="1"/>
</dbReference>
<proteinExistence type="inferred from homology"/>
<dbReference type="PANTHER" id="PTHR42796">
    <property type="entry name" value="FUMARYLACETOACETATE HYDROLASE DOMAIN-CONTAINING PROTEIN 2A-RELATED"/>
    <property type="match status" value="1"/>
</dbReference>
<keyword evidence="5" id="KW-1185">Reference proteome</keyword>
<protein>
    <submittedName>
        <fullName evidence="4">Fumarylacetoacetate hydrolase family protein</fullName>
    </submittedName>
</protein>